<dbReference type="CDD" id="cd08249">
    <property type="entry name" value="enoyl_reductase_like"/>
    <property type="match status" value="1"/>
</dbReference>
<dbReference type="STRING" id="27334.A0A0A2IYW1"/>
<feature type="domain" description="Enoyl reductase (ER)" evidence="6">
    <location>
        <begin position="19"/>
        <end position="349"/>
    </location>
</feature>
<dbReference type="GeneID" id="27679159"/>
<evidence type="ECO:0000313" key="8">
    <source>
        <dbReference type="Proteomes" id="UP000030143"/>
    </source>
</evidence>
<feature type="compositionally biased region" description="Low complexity" evidence="4">
    <location>
        <begin position="531"/>
        <end position="544"/>
    </location>
</feature>
<dbReference type="OrthoDB" id="5086884at2759"/>
<dbReference type="Pfam" id="PF07690">
    <property type="entry name" value="MFS_1"/>
    <property type="match status" value="1"/>
</dbReference>
<dbReference type="HOGENOM" id="CLU_350248_0_0_1"/>
<dbReference type="EMBL" id="JQFZ01000275">
    <property type="protein sequence ID" value="KGO52006.1"/>
    <property type="molecule type" value="Genomic_DNA"/>
</dbReference>
<keyword evidence="5" id="KW-0472">Membrane</keyword>
<evidence type="ECO:0000259" key="6">
    <source>
        <dbReference type="SMART" id="SM00829"/>
    </source>
</evidence>
<gene>
    <name evidence="7" type="ORF">PEX2_064680</name>
</gene>
<dbReference type="Pfam" id="PF08240">
    <property type="entry name" value="ADH_N"/>
    <property type="match status" value="1"/>
</dbReference>
<dbReference type="PhylomeDB" id="A0A0A2IYW1"/>
<accession>A0A0A2IYW1</accession>
<proteinExistence type="inferred from homology"/>
<feature type="transmembrane region" description="Helical" evidence="5">
    <location>
        <begin position="426"/>
        <end position="443"/>
    </location>
</feature>
<dbReference type="SMART" id="SM00829">
    <property type="entry name" value="PKS_ER"/>
    <property type="match status" value="1"/>
</dbReference>
<dbReference type="Gene3D" id="1.20.1250.20">
    <property type="entry name" value="MFS general substrate transporter like domains"/>
    <property type="match status" value="2"/>
</dbReference>
<dbReference type="GO" id="GO:0022857">
    <property type="term" value="F:transmembrane transporter activity"/>
    <property type="evidence" value="ECO:0007669"/>
    <property type="project" value="InterPro"/>
</dbReference>
<dbReference type="InterPro" id="IPR013149">
    <property type="entry name" value="ADH-like_C"/>
</dbReference>
<comment type="caution">
    <text evidence="7">The sequence shown here is derived from an EMBL/GenBank/DDBJ whole genome shotgun (WGS) entry which is preliminary data.</text>
</comment>
<evidence type="ECO:0000313" key="7">
    <source>
        <dbReference type="EMBL" id="KGO52006.1"/>
    </source>
</evidence>
<feature type="transmembrane region" description="Helical" evidence="5">
    <location>
        <begin position="630"/>
        <end position="647"/>
    </location>
</feature>
<dbReference type="Gene3D" id="3.90.180.10">
    <property type="entry name" value="Medium-chain alcohol dehydrogenases, catalytic domain"/>
    <property type="match status" value="1"/>
</dbReference>
<keyword evidence="5" id="KW-0812">Transmembrane</keyword>
<dbReference type="InterPro" id="IPR013154">
    <property type="entry name" value="ADH-like_N"/>
</dbReference>
<keyword evidence="3" id="KW-0560">Oxidoreductase</keyword>
<dbReference type="InterPro" id="IPR020843">
    <property type="entry name" value="ER"/>
</dbReference>
<keyword evidence="8" id="KW-1185">Reference proteome</keyword>
<dbReference type="AlphaFoldDB" id="A0A0A2IYW1"/>
<feature type="transmembrane region" description="Helical" evidence="5">
    <location>
        <begin position="593"/>
        <end position="610"/>
    </location>
</feature>
<feature type="transmembrane region" description="Helical" evidence="5">
    <location>
        <begin position="689"/>
        <end position="709"/>
    </location>
</feature>
<evidence type="ECO:0000256" key="2">
    <source>
        <dbReference type="ARBA" id="ARBA00008072"/>
    </source>
</evidence>
<comment type="subcellular location">
    <subcellularLocation>
        <location evidence="1">Membrane</location>
        <topology evidence="1">Multi-pass membrane protein</topology>
    </subcellularLocation>
</comment>
<keyword evidence="5" id="KW-1133">Transmembrane helix</keyword>
<dbReference type="VEuPathDB" id="FungiDB:PEXP_013550"/>
<name>A0A0A2IYW1_PENEN</name>
<organism evidence="7 8">
    <name type="scientific">Penicillium expansum</name>
    <name type="common">Blue mold rot fungus</name>
    <dbReference type="NCBI Taxonomy" id="27334"/>
    <lineage>
        <taxon>Eukaryota</taxon>
        <taxon>Fungi</taxon>
        <taxon>Dikarya</taxon>
        <taxon>Ascomycota</taxon>
        <taxon>Pezizomycotina</taxon>
        <taxon>Eurotiomycetes</taxon>
        <taxon>Eurotiomycetidae</taxon>
        <taxon>Eurotiales</taxon>
        <taxon>Aspergillaceae</taxon>
        <taxon>Penicillium</taxon>
    </lineage>
</organism>
<feature type="transmembrane region" description="Helical" evidence="5">
    <location>
        <begin position="449"/>
        <end position="470"/>
    </location>
</feature>
<protein>
    <submittedName>
        <fullName evidence="7">Polyketide synthase, enoylreductase</fullName>
    </submittedName>
</protein>
<feature type="transmembrane region" description="Helical" evidence="5">
    <location>
        <begin position="770"/>
        <end position="791"/>
    </location>
</feature>
<evidence type="ECO:0000256" key="1">
    <source>
        <dbReference type="ARBA" id="ARBA00004141"/>
    </source>
</evidence>
<evidence type="ECO:0000256" key="5">
    <source>
        <dbReference type="SAM" id="Phobius"/>
    </source>
</evidence>
<dbReference type="SUPFAM" id="SSF51735">
    <property type="entry name" value="NAD(P)-binding Rossmann-fold domains"/>
    <property type="match status" value="1"/>
</dbReference>
<dbReference type="Gene3D" id="3.40.50.720">
    <property type="entry name" value="NAD(P)-binding Rossmann-like Domain"/>
    <property type="match status" value="1"/>
</dbReference>
<feature type="transmembrane region" description="Helical" evidence="5">
    <location>
        <begin position="347"/>
        <end position="373"/>
    </location>
</feature>
<dbReference type="GO" id="GO:0016020">
    <property type="term" value="C:membrane"/>
    <property type="evidence" value="ECO:0007669"/>
    <property type="project" value="UniProtKB-SubCell"/>
</dbReference>
<feature type="compositionally biased region" description="Polar residues" evidence="4">
    <location>
        <begin position="550"/>
        <end position="562"/>
    </location>
</feature>
<feature type="transmembrane region" description="Helical" evidence="5">
    <location>
        <begin position="744"/>
        <end position="764"/>
    </location>
</feature>
<dbReference type="Proteomes" id="UP000030143">
    <property type="component" value="Unassembled WGS sequence"/>
</dbReference>
<reference evidence="7 8" key="1">
    <citation type="journal article" date="2015" name="Mol. Plant Microbe Interact.">
        <title>Genome, transcriptome, and functional analyses of Penicillium expansum provide new insights into secondary metabolism and pathogenicity.</title>
        <authorList>
            <person name="Ballester A.R."/>
            <person name="Marcet-Houben M."/>
            <person name="Levin E."/>
            <person name="Sela N."/>
            <person name="Selma-Lazaro C."/>
            <person name="Carmona L."/>
            <person name="Wisniewski M."/>
            <person name="Droby S."/>
            <person name="Gonzalez-Candelas L."/>
            <person name="Gabaldon T."/>
        </authorList>
    </citation>
    <scope>NUCLEOTIDE SEQUENCE [LARGE SCALE GENOMIC DNA]</scope>
    <source>
        <strain evidence="7 8">MD-8</strain>
    </source>
</reference>
<comment type="similarity">
    <text evidence="2">Belongs to the zinc-containing alcohol dehydrogenase family.</text>
</comment>
<dbReference type="RefSeq" id="XP_016594804.1">
    <property type="nucleotide sequence ID" value="XM_016743739.1"/>
</dbReference>
<dbReference type="InterPro" id="IPR011701">
    <property type="entry name" value="MFS"/>
</dbReference>
<evidence type="ECO:0000256" key="3">
    <source>
        <dbReference type="ARBA" id="ARBA00023002"/>
    </source>
</evidence>
<dbReference type="InterPro" id="IPR036259">
    <property type="entry name" value="MFS_trans_sf"/>
</dbReference>
<dbReference type="InterPro" id="IPR011032">
    <property type="entry name" value="GroES-like_sf"/>
</dbReference>
<sequence>MAVAHNCSTSQPLNQAAWALTPRARPFVVEPAPYPSPEPNEVVVKNHAVAINPCDYMLQDTAFLDYIPYPNIFGVDVAGEVVEVGSNVTDLTVGQRVIGHAFGMDSTYTRHAGFQHYTALLSSLTCPLPADVSFAQGSVVPCALSTAAAALYQKEDLHLQHPSVNPKPTGKTLLVWGGASSVGSCAIQLAKASGYQVVTTASPQNHEQCLRLGASKVFDYHSKSVKDEIVQALSSTEFVGVLDSISKRPTVQMCVDIVHALKQDKKVMTTNPVPENVSLYGIEAKAVLAGTIVENEVGKAIYRDFLPEALEKKIFQATPEPLVVGHGLESVQAGLDRVRQGMSAQKAVVTLCFIISSMYIALFAETFLFGFIVPILGYMLENRLHLDPSHTQSLTTALLTIHGLVSLISGPIIAHFADKTPSKKTPLLFALTGCLTGTVLVACTPSRRVIQGVAGSATWVIGLATITDITSKDKMGQVMGTARSFASTGVVGGPMVAGVLLQLFGYWPAWSVPMAVLVLDMAARLMIPSQPASPSESPASVPSATEVTPDETTSLLSGSSDIDQADETGPSVACSENASSRGFYSIMLRDPRVLSSLLNSLTTSAVVAGFDTTLPLHVRNAFGWKSLPAGMMFLCLQIPAIILGPVAGSIRDRHGVRSITVSGWVILTPLFVLLGMPGDGRFPWASGEAGGKAIHLASLSAIGLFLCLVRGSGGQQMSALAKDLQAKNPLIFGAHGGSSRVSSLYGVSFSLGLMLGPLICGSLVDVAGYFYMNVIMALICLVNGASSVFFMEGKSPKNNTNASA</sequence>
<dbReference type="PANTHER" id="PTHR45348">
    <property type="entry name" value="HYPOTHETICAL OXIDOREDUCTASE (EUROFUNG)"/>
    <property type="match status" value="1"/>
</dbReference>
<dbReference type="PANTHER" id="PTHR45348:SF2">
    <property type="entry name" value="ZINC-TYPE ALCOHOL DEHYDROGENASE-LIKE PROTEIN C2E1P3.01"/>
    <property type="match status" value="1"/>
</dbReference>
<dbReference type="SUPFAM" id="SSF103473">
    <property type="entry name" value="MFS general substrate transporter"/>
    <property type="match status" value="1"/>
</dbReference>
<dbReference type="InterPro" id="IPR036291">
    <property type="entry name" value="NAD(P)-bd_dom_sf"/>
</dbReference>
<dbReference type="SUPFAM" id="SSF50129">
    <property type="entry name" value="GroES-like"/>
    <property type="match status" value="1"/>
</dbReference>
<feature type="transmembrane region" description="Helical" evidence="5">
    <location>
        <begin position="393"/>
        <end position="414"/>
    </location>
</feature>
<dbReference type="InterPro" id="IPR047122">
    <property type="entry name" value="Trans-enoyl_RdTase-like"/>
</dbReference>
<dbReference type="Pfam" id="PF00107">
    <property type="entry name" value="ADH_zinc_N"/>
    <property type="match status" value="1"/>
</dbReference>
<dbReference type="GO" id="GO:0016651">
    <property type="term" value="F:oxidoreductase activity, acting on NAD(P)H"/>
    <property type="evidence" value="ECO:0007669"/>
    <property type="project" value="InterPro"/>
</dbReference>
<feature type="region of interest" description="Disordered" evidence="4">
    <location>
        <begin position="531"/>
        <end position="575"/>
    </location>
</feature>
<dbReference type="CDD" id="cd17325">
    <property type="entry name" value="MFS_MdtG_SLC18_like"/>
    <property type="match status" value="1"/>
</dbReference>
<evidence type="ECO:0000256" key="4">
    <source>
        <dbReference type="SAM" id="MobiDB-lite"/>
    </source>
</evidence>
<feature type="transmembrane region" description="Helical" evidence="5">
    <location>
        <begin position="659"/>
        <end position="677"/>
    </location>
</feature>